<protein>
    <submittedName>
        <fullName evidence="8">ABC transporter substrate-binding protein</fullName>
    </submittedName>
</protein>
<gene>
    <name evidence="8" type="ORF">JF888_15910</name>
</gene>
<feature type="compositionally biased region" description="Basic and acidic residues" evidence="6">
    <location>
        <begin position="434"/>
        <end position="445"/>
    </location>
</feature>
<dbReference type="PROSITE" id="PS51257">
    <property type="entry name" value="PROKAR_LIPOPROTEIN"/>
    <property type="match status" value="1"/>
</dbReference>
<keyword evidence="5" id="KW-0574">Periplasm</keyword>
<organism evidence="8 9">
    <name type="scientific">Candidatus Dormiibacter inghamiae</name>
    <dbReference type="NCBI Taxonomy" id="3127013"/>
    <lineage>
        <taxon>Bacteria</taxon>
        <taxon>Bacillati</taxon>
        <taxon>Candidatus Dormiibacterota</taxon>
        <taxon>Candidatus Dormibacteria</taxon>
        <taxon>Candidatus Dormibacterales</taxon>
        <taxon>Candidatus Dormibacteraceae</taxon>
        <taxon>Candidatus Dormiibacter</taxon>
    </lineage>
</organism>
<evidence type="ECO:0000313" key="8">
    <source>
        <dbReference type="EMBL" id="MBJ7604639.1"/>
    </source>
</evidence>
<comment type="subcellular location">
    <subcellularLocation>
        <location evidence="1">Cell envelope</location>
    </subcellularLocation>
</comment>
<dbReference type="SUPFAM" id="SSF53850">
    <property type="entry name" value="Periplasmic binding protein-like II"/>
    <property type="match status" value="1"/>
</dbReference>
<evidence type="ECO:0000256" key="1">
    <source>
        <dbReference type="ARBA" id="ARBA00004196"/>
    </source>
</evidence>
<evidence type="ECO:0000256" key="6">
    <source>
        <dbReference type="SAM" id="MobiDB-lite"/>
    </source>
</evidence>
<feature type="signal peptide" evidence="7">
    <location>
        <begin position="1"/>
        <end position="27"/>
    </location>
</feature>
<dbReference type="PANTHER" id="PTHR43649">
    <property type="entry name" value="ARABINOSE-BINDING PROTEIN-RELATED"/>
    <property type="match status" value="1"/>
</dbReference>
<evidence type="ECO:0000256" key="2">
    <source>
        <dbReference type="ARBA" id="ARBA00008520"/>
    </source>
</evidence>
<dbReference type="InterPro" id="IPR050490">
    <property type="entry name" value="Bact_solute-bd_prot1"/>
</dbReference>
<dbReference type="Gene3D" id="3.40.190.10">
    <property type="entry name" value="Periplasmic binding protein-like II"/>
    <property type="match status" value="2"/>
</dbReference>
<sequence length="445" mass="48350">MRWQEIAALAALLVIACGGGSSTTTSSAEQLPALKNPVTITFWHAMHGGSQKPTITQLADQFNSSQSLVKVNLVDQVDYPTLLSKTVASIAAGQPPTAAQCYTGWADQYNKKKALADITQFINAKDGFSQGDLKDFFAPMLNDGKLNGKQYTIPFNKSVYVLYYNEEMFKEAGLPAPPKNWDEFVTDAKKLATYNFTSPQTRSQDGKHWGTDFSQNQSYENLWESQVVENGGTLVNGDKTKTAFNSSAGRQSIQMWADLVKSGVAHRVSGFDDEADLGSKHIGMMVNTIAGYSFVKKSVGDGFMLKTALVPAGTKSQGVEMAGTNVCTFSKATPDEQHGAFLWTKFLTSKQSTELWSEKTGYMPVRQSAAQDMKTTFYNSNPDGPNIQTAVTQLPRAFSGPPLAVWDESMSDILIELVNIVDGKKSDSQGLSDAAKKADDLLANG</sequence>
<evidence type="ECO:0000313" key="9">
    <source>
        <dbReference type="Proteomes" id="UP000620075"/>
    </source>
</evidence>
<dbReference type="AlphaFoldDB" id="A0A934NF70"/>
<keyword evidence="3" id="KW-0813">Transport</keyword>
<comment type="caution">
    <text evidence="8">The sequence shown here is derived from an EMBL/GenBank/DDBJ whole genome shotgun (WGS) entry which is preliminary data.</text>
</comment>
<reference evidence="8 9" key="1">
    <citation type="submission" date="2020-10" db="EMBL/GenBank/DDBJ databases">
        <title>Ca. Dormibacterota MAGs.</title>
        <authorList>
            <person name="Montgomery K."/>
        </authorList>
    </citation>
    <scope>NUCLEOTIDE SEQUENCE [LARGE SCALE GENOMIC DNA]</scope>
    <source>
        <strain evidence="8">SC8811_S16_3</strain>
    </source>
</reference>
<feature type="chain" id="PRO_5038002366" evidence="7">
    <location>
        <begin position="28"/>
        <end position="445"/>
    </location>
</feature>
<dbReference type="InterPro" id="IPR006061">
    <property type="entry name" value="SBP_1_CS"/>
</dbReference>
<keyword evidence="4 7" id="KW-0732">Signal</keyword>
<dbReference type="PANTHER" id="PTHR43649:SF31">
    <property type="entry name" value="SN-GLYCEROL-3-PHOSPHATE-BINDING PERIPLASMIC PROTEIN UGPB"/>
    <property type="match status" value="1"/>
</dbReference>
<feature type="region of interest" description="Disordered" evidence="6">
    <location>
        <begin position="425"/>
        <end position="445"/>
    </location>
</feature>
<proteinExistence type="inferred from homology"/>
<dbReference type="GO" id="GO:0055085">
    <property type="term" value="P:transmembrane transport"/>
    <property type="evidence" value="ECO:0007669"/>
    <property type="project" value="InterPro"/>
</dbReference>
<dbReference type="InterPro" id="IPR006059">
    <property type="entry name" value="SBP"/>
</dbReference>
<dbReference type="Pfam" id="PF13416">
    <property type="entry name" value="SBP_bac_8"/>
    <property type="match status" value="1"/>
</dbReference>
<dbReference type="Proteomes" id="UP000620075">
    <property type="component" value="Unassembled WGS sequence"/>
</dbReference>
<evidence type="ECO:0000256" key="3">
    <source>
        <dbReference type="ARBA" id="ARBA00022448"/>
    </source>
</evidence>
<evidence type="ECO:0000256" key="7">
    <source>
        <dbReference type="SAM" id="SignalP"/>
    </source>
</evidence>
<dbReference type="CDD" id="cd14748">
    <property type="entry name" value="PBP2_UgpB"/>
    <property type="match status" value="1"/>
</dbReference>
<dbReference type="GO" id="GO:0030313">
    <property type="term" value="C:cell envelope"/>
    <property type="evidence" value="ECO:0007669"/>
    <property type="project" value="UniProtKB-SubCell"/>
</dbReference>
<accession>A0A934NF70</accession>
<dbReference type="PROSITE" id="PS01037">
    <property type="entry name" value="SBP_BACTERIAL_1"/>
    <property type="match status" value="1"/>
</dbReference>
<name>A0A934NF70_9BACT</name>
<dbReference type="EMBL" id="JAEKNQ010000063">
    <property type="protein sequence ID" value="MBJ7604639.1"/>
    <property type="molecule type" value="Genomic_DNA"/>
</dbReference>
<comment type="similarity">
    <text evidence="2">Belongs to the bacterial solute-binding protein 1 family.</text>
</comment>
<evidence type="ECO:0000256" key="4">
    <source>
        <dbReference type="ARBA" id="ARBA00022729"/>
    </source>
</evidence>
<dbReference type="RefSeq" id="WP_338182590.1">
    <property type="nucleotide sequence ID" value="NZ_JAEKNQ010000063.1"/>
</dbReference>
<evidence type="ECO:0000256" key="5">
    <source>
        <dbReference type="ARBA" id="ARBA00022764"/>
    </source>
</evidence>